<dbReference type="Gene3D" id="2.60.40.1180">
    <property type="entry name" value="Golgi alpha-mannosidase II"/>
    <property type="match status" value="1"/>
</dbReference>
<evidence type="ECO:0000256" key="2">
    <source>
        <dbReference type="RuleBase" id="RU361185"/>
    </source>
</evidence>
<reference evidence="6" key="1">
    <citation type="submission" date="2022-05" db="EMBL/GenBank/DDBJ databases">
        <title>Description of a novel species of Leclercia; Leclercia tamurae and the Proposal for a Novel Genus Silvania gen. nov. Containing Two Novel Species Silvania hatchlandensis sp. nov. and Silvania confinis sp. nov. Isolated from the Rhizosphere of Oak.</title>
        <authorList>
            <person name="Maddock D.W."/>
            <person name="Brady C.L."/>
            <person name="Denman S."/>
            <person name="Arnold D."/>
        </authorList>
    </citation>
    <scope>NUCLEOTIDE SEQUENCE</scope>
    <source>
        <strain evidence="6">H4N4</strain>
    </source>
</reference>
<dbReference type="InterPro" id="IPR048395">
    <property type="entry name" value="Glyco_hydro_31_C"/>
</dbReference>
<dbReference type="SUPFAM" id="SSF51445">
    <property type="entry name" value="(Trans)glycosidases"/>
    <property type="match status" value="1"/>
</dbReference>
<dbReference type="GO" id="GO:0030246">
    <property type="term" value="F:carbohydrate binding"/>
    <property type="evidence" value="ECO:0007669"/>
    <property type="project" value="InterPro"/>
</dbReference>
<protein>
    <submittedName>
        <fullName evidence="6">Glycoside hydrolase family 31 protein</fullName>
    </submittedName>
</protein>
<evidence type="ECO:0000313" key="7">
    <source>
        <dbReference type="Proteomes" id="UP001061282"/>
    </source>
</evidence>
<dbReference type="PANTHER" id="PTHR43863">
    <property type="entry name" value="HYDROLASE, PUTATIVE (AFU_ORTHOLOGUE AFUA_1G03140)-RELATED"/>
    <property type="match status" value="1"/>
</dbReference>
<dbReference type="SUPFAM" id="SSF51011">
    <property type="entry name" value="Glycosyl hydrolase domain"/>
    <property type="match status" value="1"/>
</dbReference>
<dbReference type="Pfam" id="PF01055">
    <property type="entry name" value="Glyco_hydro_31_2nd"/>
    <property type="match status" value="1"/>
</dbReference>
<evidence type="ECO:0000313" key="6">
    <source>
        <dbReference type="EMBL" id="MCU6669280.1"/>
    </source>
</evidence>
<feature type="domain" description="Glycoside hydrolase family 31 TIM barrel" evidence="3">
    <location>
        <begin position="239"/>
        <end position="575"/>
    </location>
</feature>
<dbReference type="GO" id="GO:0004553">
    <property type="term" value="F:hydrolase activity, hydrolyzing O-glycosyl compounds"/>
    <property type="evidence" value="ECO:0007669"/>
    <property type="project" value="InterPro"/>
</dbReference>
<dbReference type="RefSeq" id="WP_271267851.1">
    <property type="nucleotide sequence ID" value="NZ_JAMGZJ010000075.1"/>
</dbReference>
<keyword evidence="2" id="KW-0326">Glycosidase</keyword>
<dbReference type="InterPro" id="IPR013780">
    <property type="entry name" value="Glyco_hydro_b"/>
</dbReference>
<comment type="caution">
    <text evidence="6">The sequence shown here is derived from an EMBL/GenBank/DDBJ whole genome shotgun (WGS) entry which is preliminary data.</text>
</comment>
<dbReference type="Gene3D" id="2.60.40.1760">
    <property type="entry name" value="glycosyl hydrolase (family 31)"/>
    <property type="match status" value="1"/>
</dbReference>
<keyword evidence="2 6" id="KW-0378">Hydrolase</keyword>
<dbReference type="CDD" id="cd14752">
    <property type="entry name" value="GH31_N"/>
    <property type="match status" value="1"/>
</dbReference>
<dbReference type="Pfam" id="PF21365">
    <property type="entry name" value="Glyco_hydro_31_3rd"/>
    <property type="match status" value="1"/>
</dbReference>
<dbReference type="SUPFAM" id="SSF74650">
    <property type="entry name" value="Galactose mutarotase-like"/>
    <property type="match status" value="1"/>
</dbReference>
<dbReference type="InterPro" id="IPR011013">
    <property type="entry name" value="Gal_mutarotase_sf_dom"/>
</dbReference>
<evidence type="ECO:0000259" key="3">
    <source>
        <dbReference type="Pfam" id="PF01055"/>
    </source>
</evidence>
<dbReference type="InterPro" id="IPR017853">
    <property type="entry name" value="GH"/>
</dbReference>
<organism evidence="6 7">
    <name type="scientific">Silvania confinis</name>
    <dbReference type="NCBI Taxonomy" id="2926470"/>
    <lineage>
        <taxon>Bacteria</taxon>
        <taxon>Pseudomonadati</taxon>
        <taxon>Pseudomonadota</taxon>
        <taxon>Gammaproteobacteria</taxon>
        <taxon>Enterobacterales</taxon>
        <taxon>Enterobacteriaceae</taxon>
        <taxon>Silvania</taxon>
    </lineage>
</organism>
<dbReference type="GO" id="GO:0005975">
    <property type="term" value="P:carbohydrate metabolic process"/>
    <property type="evidence" value="ECO:0007669"/>
    <property type="project" value="InterPro"/>
</dbReference>
<dbReference type="AlphaFoldDB" id="A0A9J6QBU3"/>
<proteinExistence type="inferred from homology"/>
<sequence>MSELISHSNSIEWRFERQILRIETWGRNSLRVRATCAPDFIDELQALLPAEPCDAEITAGAESLMLRNGNLTATLNLKGQLAFYNQRGELLLEEMWRQRSTVGIGSSEKGQDKYVSALKLDGREFKPLAGGKYQLTVRFESRPEERLYGMGQYQQPWLDLKGCTLELAQRNSQASVPFMQSSLGYGLLWNNPAIGEVNFAKNQTEWRSRVTGEMDYWITAADSIVDITRQYAKATGTPPPAPEFISGLWQCKLRYRTQQEVLDVAREYRRRNLPLAVMVIDFFHWPNQGTWCFDPIDWPDPKAMVDELSAMGIELMVSVWPTVEARSPLYPKMKAKGWLVSSERGVQVNLDFMGNTTFFDATHPQARQFVWETVKENYYDLGIKLFWLDEAEPEYRAYDFDNYRYHAGPVLEVGNRYPRDFAQGFYDGLKANGEQDIVNLVRCSWAGSQRYGVLAWSGDVHSSFHALRNQIAAGLNMGLAGIPWWTTDIGGFQGGNVNDPAFHELLIRWFQWAVFCPVLRMHGYREPQIQPPERYREGIPQCNSGSPNELWSYGEANFAIMQHWLTVREKLRPYIDALYDNAHQHGDPLMRPLFWHYPQEKQSWEIEDQYLFGEDLLVAPVIHAGQRQRDVWLPAGANWVDLNGERYHGGECITVDAPLETIPVFIREGSALVNVLSN</sequence>
<keyword evidence="7" id="KW-1185">Reference proteome</keyword>
<dbReference type="PANTHER" id="PTHR43863:SF2">
    <property type="entry name" value="MALTASE-GLUCOAMYLASE"/>
    <property type="match status" value="1"/>
</dbReference>
<dbReference type="Proteomes" id="UP001061282">
    <property type="component" value="Unassembled WGS sequence"/>
</dbReference>
<feature type="domain" description="Glycosyl hydrolase family 31 C-terminal" evidence="5">
    <location>
        <begin position="586"/>
        <end position="671"/>
    </location>
</feature>
<dbReference type="InterPro" id="IPR000322">
    <property type="entry name" value="Glyco_hydro_31_TIM"/>
</dbReference>
<dbReference type="InterPro" id="IPR051816">
    <property type="entry name" value="Glycosyl_Hydrolase_31"/>
</dbReference>
<dbReference type="Gene3D" id="3.20.20.80">
    <property type="entry name" value="Glycosidases"/>
    <property type="match status" value="1"/>
</dbReference>
<evidence type="ECO:0000259" key="4">
    <source>
        <dbReference type="Pfam" id="PF13802"/>
    </source>
</evidence>
<name>A0A9J6QBU3_9ENTR</name>
<gene>
    <name evidence="6" type="ORF">M8013_11025</name>
</gene>
<evidence type="ECO:0000256" key="1">
    <source>
        <dbReference type="ARBA" id="ARBA00007806"/>
    </source>
</evidence>
<dbReference type="CDD" id="cd06591">
    <property type="entry name" value="GH31_xylosidase_XylS"/>
    <property type="match status" value="1"/>
</dbReference>
<dbReference type="EMBL" id="JAMGZJ010000075">
    <property type="protein sequence ID" value="MCU6669280.1"/>
    <property type="molecule type" value="Genomic_DNA"/>
</dbReference>
<feature type="domain" description="Glycoside hydrolase family 31 N-terminal" evidence="4">
    <location>
        <begin position="49"/>
        <end position="196"/>
    </location>
</feature>
<accession>A0A9J6QBU3</accession>
<dbReference type="Pfam" id="PF13802">
    <property type="entry name" value="Gal_mutarotas_2"/>
    <property type="match status" value="1"/>
</dbReference>
<evidence type="ECO:0000259" key="5">
    <source>
        <dbReference type="Pfam" id="PF21365"/>
    </source>
</evidence>
<dbReference type="InterPro" id="IPR025887">
    <property type="entry name" value="Glyco_hydro_31_N_dom"/>
</dbReference>
<comment type="similarity">
    <text evidence="1 2">Belongs to the glycosyl hydrolase 31 family.</text>
</comment>